<accession>A0A0E9SU04</accession>
<organism evidence="1">
    <name type="scientific">Anguilla anguilla</name>
    <name type="common">European freshwater eel</name>
    <name type="synonym">Muraena anguilla</name>
    <dbReference type="NCBI Taxonomy" id="7936"/>
    <lineage>
        <taxon>Eukaryota</taxon>
        <taxon>Metazoa</taxon>
        <taxon>Chordata</taxon>
        <taxon>Craniata</taxon>
        <taxon>Vertebrata</taxon>
        <taxon>Euteleostomi</taxon>
        <taxon>Actinopterygii</taxon>
        <taxon>Neopterygii</taxon>
        <taxon>Teleostei</taxon>
        <taxon>Anguilliformes</taxon>
        <taxon>Anguillidae</taxon>
        <taxon>Anguilla</taxon>
    </lineage>
</organism>
<reference evidence="1" key="1">
    <citation type="submission" date="2014-11" db="EMBL/GenBank/DDBJ databases">
        <authorList>
            <person name="Amaro Gonzalez C."/>
        </authorList>
    </citation>
    <scope>NUCLEOTIDE SEQUENCE</scope>
</reference>
<name>A0A0E9SU04_ANGAN</name>
<proteinExistence type="predicted"/>
<dbReference type="EMBL" id="GBXM01064549">
    <property type="protein sequence ID" value="JAH44028.1"/>
    <property type="molecule type" value="Transcribed_RNA"/>
</dbReference>
<reference evidence="1" key="2">
    <citation type="journal article" date="2015" name="Fish Shellfish Immunol.">
        <title>Early steps in the European eel (Anguilla anguilla)-Vibrio vulnificus interaction in the gills: Role of the RtxA13 toxin.</title>
        <authorList>
            <person name="Callol A."/>
            <person name="Pajuelo D."/>
            <person name="Ebbesson L."/>
            <person name="Teles M."/>
            <person name="MacKenzie S."/>
            <person name="Amaro C."/>
        </authorList>
    </citation>
    <scope>NUCLEOTIDE SEQUENCE</scope>
</reference>
<dbReference type="AlphaFoldDB" id="A0A0E9SU04"/>
<sequence>MLSLTLAYRLYLTRTLTFTRT</sequence>
<evidence type="ECO:0000313" key="1">
    <source>
        <dbReference type="EMBL" id="JAH44028.1"/>
    </source>
</evidence>
<protein>
    <submittedName>
        <fullName evidence="1">Uncharacterized protein</fullName>
    </submittedName>
</protein>